<dbReference type="AlphaFoldDB" id="A0ABD3BBF6"/>
<comment type="caution">
    <text evidence="2">The sequence shown here is derived from an EMBL/GenBank/DDBJ whole genome shotgun (WGS) entry which is preliminary data.</text>
</comment>
<keyword evidence="3" id="KW-1185">Reference proteome</keyword>
<protein>
    <submittedName>
        <fullName evidence="2">Uncharacterized protein</fullName>
    </submittedName>
</protein>
<keyword evidence="1" id="KW-0732">Signal</keyword>
<dbReference type="Proteomes" id="UP001632038">
    <property type="component" value="Unassembled WGS sequence"/>
</dbReference>
<reference evidence="3" key="1">
    <citation type="journal article" date="2024" name="IScience">
        <title>Strigolactones Initiate the Formation of Haustorium-like Structures in Castilleja.</title>
        <authorList>
            <person name="Buerger M."/>
            <person name="Peterson D."/>
            <person name="Chory J."/>
        </authorList>
    </citation>
    <scope>NUCLEOTIDE SEQUENCE [LARGE SCALE GENOMIC DNA]</scope>
</reference>
<sequence>MSAYRLIFTVSIVLLITISFQVNPKSTFENSKVPSGFDKKTDDIEDFKYYGGAVTSGLDKKIDDDGSLRVRVSDSGCCECICIIN</sequence>
<proteinExistence type="predicted"/>
<name>A0ABD3BBF6_9LAMI</name>
<evidence type="ECO:0000313" key="3">
    <source>
        <dbReference type="Proteomes" id="UP001632038"/>
    </source>
</evidence>
<organism evidence="2 3">
    <name type="scientific">Castilleja foliolosa</name>
    <dbReference type="NCBI Taxonomy" id="1961234"/>
    <lineage>
        <taxon>Eukaryota</taxon>
        <taxon>Viridiplantae</taxon>
        <taxon>Streptophyta</taxon>
        <taxon>Embryophyta</taxon>
        <taxon>Tracheophyta</taxon>
        <taxon>Spermatophyta</taxon>
        <taxon>Magnoliopsida</taxon>
        <taxon>eudicotyledons</taxon>
        <taxon>Gunneridae</taxon>
        <taxon>Pentapetalae</taxon>
        <taxon>asterids</taxon>
        <taxon>lamiids</taxon>
        <taxon>Lamiales</taxon>
        <taxon>Orobanchaceae</taxon>
        <taxon>Pedicularideae</taxon>
        <taxon>Castillejinae</taxon>
        <taxon>Castilleja</taxon>
    </lineage>
</organism>
<accession>A0ABD3BBF6</accession>
<feature type="chain" id="PRO_5044794051" evidence="1">
    <location>
        <begin position="25"/>
        <end position="85"/>
    </location>
</feature>
<evidence type="ECO:0000313" key="2">
    <source>
        <dbReference type="EMBL" id="KAL3614706.1"/>
    </source>
</evidence>
<dbReference type="EMBL" id="JAVIJP010000103">
    <property type="protein sequence ID" value="KAL3614706.1"/>
    <property type="molecule type" value="Genomic_DNA"/>
</dbReference>
<evidence type="ECO:0000256" key="1">
    <source>
        <dbReference type="SAM" id="SignalP"/>
    </source>
</evidence>
<feature type="signal peptide" evidence="1">
    <location>
        <begin position="1"/>
        <end position="24"/>
    </location>
</feature>
<gene>
    <name evidence="2" type="ORF">CASFOL_041463</name>
</gene>